<proteinExistence type="predicted"/>
<dbReference type="AlphaFoldDB" id="A0A0E9RGR3"/>
<accession>A0A0E9RGR3</accession>
<dbReference type="EMBL" id="GBXM01080912">
    <property type="protein sequence ID" value="JAH27665.1"/>
    <property type="molecule type" value="Transcribed_RNA"/>
</dbReference>
<reference evidence="1" key="2">
    <citation type="journal article" date="2015" name="Fish Shellfish Immunol.">
        <title>Early steps in the European eel (Anguilla anguilla)-Vibrio vulnificus interaction in the gills: Role of the RtxA13 toxin.</title>
        <authorList>
            <person name="Callol A."/>
            <person name="Pajuelo D."/>
            <person name="Ebbesson L."/>
            <person name="Teles M."/>
            <person name="MacKenzie S."/>
            <person name="Amaro C."/>
        </authorList>
    </citation>
    <scope>NUCLEOTIDE SEQUENCE</scope>
</reference>
<name>A0A0E9RGR3_ANGAN</name>
<protein>
    <submittedName>
        <fullName evidence="1">Uncharacterized protein</fullName>
    </submittedName>
</protein>
<sequence>MFSYDWFQSISQQAIRFKCHQCEWNIKYIFGFK</sequence>
<reference evidence="1" key="1">
    <citation type="submission" date="2014-11" db="EMBL/GenBank/DDBJ databases">
        <authorList>
            <person name="Amaro Gonzalez C."/>
        </authorList>
    </citation>
    <scope>NUCLEOTIDE SEQUENCE</scope>
</reference>
<organism evidence="1">
    <name type="scientific">Anguilla anguilla</name>
    <name type="common">European freshwater eel</name>
    <name type="synonym">Muraena anguilla</name>
    <dbReference type="NCBI Taxonomy" id="7936"/>
    <lineage>
        <taxon>Eukaryota</taxon>
        <taxon>Metazoa</taxon>
        <taxon>Chordata</taxon>
        <taxon>Craniata</taxon>
        <taxon>Vertebrata</taxon>
        <taxon>Euteleostomi</taxon>
        <taxon>Actinopterygii</taxon>
        <taxon>Neopterygii</taxon>
        <taxon>Teleostei</taxon>
        <taxon>Anguilliformes</taxon>
        <taxon>Anguillidae</taxon>
        <taxon>Anguilla</taxon>
    </lineage>
</organism>
<evidence type="ECO:0000313" key="1">
    <source>
        <dbReference type="EMBL" id="JAH27665.1"/>
    </source>
</evidence>